<dbReference type="GO" id="GO:0090563">
    <property type="term" value="F:protein-phosphocysteine-sugar phosphotransferase activity"/>
    <property type="evidence" value="ECO:0007669"/>
    <property type="project" value="TreeGrafter"/>
</dbReference>
<dbReference type="InterPro" id="IPR050429">
    <property type="entry name" value="PTS_Glucose_EIICBA"/>
</dbReference>
<gene>
    <name evidence="8" type="ORF">SFLOR_v1c06750</name>
</gene>
<evidence type="ECO:0000256" key="3">
    <source>
        <dbReference type="ARBA" id="ARBA00022679"/>
    </source>
</evidence>
<dbReference type="Gene3D" id="3.30.1360.60">
    <property type="entry name" value="Glucose permease domain IIB"/>
    <property type="match status" value="1"/>
</dbReference>
<dbReference type="SUPFAM" id="SSF55604">
    <property type="entry name" value="Glucose permease domain IIB"/>
    <property type="match status" value="1"/>
</dbReference>
<evidence type="ECO:0000256" key="2">
    <source>
        <dbReference type="ARBA" id="ARBA00022597"/>
    </source>
</evidence>
<dbReference type="InterPro" id="IPR001996">
    <property type="entry name" value="PTS_IIB_1"/>
</dbReference>
<accession>A0A2K8SE80</accession>
<keyword evidence="9" id="KW-1185">Reference proteome</keyword>
<evidence type="ECO:0000256" key="5">
    <source>
        <dbReference type="ARBA" id="ARBA00022777"/>
    </source>
</evidence>
<proteinExistence type="predicted"/>
<dbReference type="AlphaFoldDB" id="A0A2K8SE80"/>
<dbReference type="PANTHER" id="PTHR30009:SF4">
    <property type="entry name" value="PTS SYSTEM N-ACETYLGLUCOSAMINE-SPECIFIC EIICBA COMPONENT"/>
    <property type="match status" value="1"/>
</dbReference>
<keyword evidence="2" id="KW-0762">Sugar transport</keyword>
<dbReference type="GO" id="GO:0005886">
    <property type="term" value="C:plasma membrane"/>
    <property type="evidence" value="ECO:0007669"/>
    <property type="project" value="TreeGrafter"/>
</dbReference>
<dbReference type="GO" id="GO:0016301">
    <property type="term" value="F:kinase activity"/>
    <property type="evidence" value="ECO:0007669"/>
    <property type="project" value="UniProtKB-KW"/>
</dbReference>
<protein>
    <submittedName>
        <fullName evidence="8">PTS system, N-acetylglucosamine-specific IIC component</fullName>
    </submittedName>
</protein>
<dbReference type="InterPro" id="IPR036878">
    <property type="entry name" value="Glu_permease_IIB"/>
</dbReference>
<organism evidence="8 9">
    <name type="scientific">Spiroplasma floricola 23-6</name>
    <dbReference type="NCBI Taxonomy" id="1336749"/>
    <lineage>
        <taxon>Bacteria</taxon>
        <taxon>Bacillati</taxon>
        <taxon>Mycoplasmatota</taxon>
        <taxon>Mollicutes</taxon>
        <taxon>Entomoplasmatales</taxon>
        <taxon>Spiroplasmataceae</taxon>
        <taxon>Spiroplasma</taxon>
    </lineage>
</organism>
<evidence type="ECO:0000256" key="6">
    <source>
        <dbReference type="PROSITE-ProRule" id="PRU00421"/>
    </source>
</evidence>
<evidence type="ECO:0000256" key="4">
    <source>
        <dbReference type="ARBA" id="ARBA00022683"/>
    </source>
</evidence>
<keyword evidence="3" id="KW-0808">Transferase</keyword>
<keyword evidence="5" id="KW-0418">Kinase</keyword>
<dbReference type="PANTHER" id="PTHR30009">
    <property type="entry name" value="CYTOCHROME C-TYPE SYNTHESIS PROTEIN AND PTS TRANSMEMBRANE COMPONENT"/>
    <property type="match status" value="1"/>
</dbReference>
<dbReference type="GO" id="GO:0015764">
    <property type="term" value="P:N-acetylglucosamine transport"/>
    <property type="evidence" value="ECO:0007669"/>
    <property type="project" value="TreeGrafter"/>
</dbReference>
<dbReference type="GO" id="GO:0008982">
    <property type="term" value="F:protein-N(PI)-phosphohistidine-sugar phosphotransferase activity"/>
    <property type="evidence" value="ECO:0007669"/>
    <property type="project" value="InterPro"/>
</dbReference>
<dbReference type="Pfam" id="PF00367">
    <property type="entry name" value="PTS_EIIB"/>
    <property type="match status" value="1"/>
</dbReference>
<dbReference type="PROSITE" id="PS51098">
    <property type="entry name" value="PTS_EIIB_TYPE_1"/>
    <property type="match status" value="1"/>
</dbReference>
<keyword evidence="4" id="KW-0598">Phosphotransferase system</keyword>
<evidence type="ECO:0000256" key="1">
    <source>
        <dbReference type="ARBA" id="ARBA00022448"/>
    </source>
</evidence>
<dbReference type="OrthoDB" id="95772at2"/>
<dbReference type="RefSeq" id="WP_100916700.1">
    <property type="nucleotide sequence ID" value="NZ_CP025057.1"/>
</dbReference>
<evidence type="ECO:0000313" key="9">
    <source>
        <dbReference type="Proteomes" id="UP000231823"/>
    </source>
</evidence>
<dbReference type="EMBL" id="CP025057">
    <property type="protein sequence ID" value="AUB31723.1"/>
    <property type="molecule type" value="Genomic_DNA"/>
</dbReference>
<reference evidence="8 9" key="1">
    <citation type="submission" date="2017-12" db="EMBL/GenBank/DDBJ databases">
        <title>Complete genome sequence of Spiroplasma floricola 23-6 (ATCC 29989).</title>
        <authorList>
            <person name="Tsai Y.-M."/>
            <person name="Wu P.-S."/>
            <person name="Lo W.-S."/>
            <person name="Kuo C.-H."/>
        </authorList>
    </citation>
    <scope>NUCLEOTIDE SEQUENCE [LARGE SCALE GENOMIC DNA]</scope>
    <source>
        <strain evidence="8 9">23-6</strain>
    </source>
</reference>
<feature type="active site" description="Phosphocysteine intermediate; for EIIB activity" evidence="6">
    <location>
        <position position="20"/>
    </location>
</feature>
<feature type="domain" description="PTS EIIB type-1" evidence="7">
    <location>
        <begin position="1"/>
        <end position="81"/>
    </location>
</feature>
<sequence length="89" mass="9996">MAESIVDIVKIDNILKVENCSTRLRLTVKNNKDGIEDKDLKALGIYGIKRLGDQGLQLIIGTDVEHVANEVQTLFLINEKNTNMNKKET</sequence>
<name>A0A2K8SE80_9MOLU</name>
<evidence type="ECO:0000313" key="8">
    <source>
        <dbReference type="EMBL" id="AUB31723.1"/>
    </source>
</evidence>
<dbReference type="KEGG" id="sfz:SFLOR_v1c06750"/>
<dbReference type="Proteomes" id="UP000231823">
    <property type="component" value="Chromosome"/>
</dbReference>
<dbReference type="PROSITE" id="PS01035">
    <property type="entry name" value="PTS_EIIB_TYPE_1_CYS"/>
    <property type="match status" value="1"/>
</dbReference>
<evidence type="ECO:0000259" key="7">
    <source>
        <dbReference type="PROSITE" id="PS51098"/>
    </source>
</evidence>
<dbReference type="GO" id="GO:0009401">
    <property type="term" value="P:phosphoenolpyruvate-dependent sugar phosphotransferase system"/>
    <property type="evidence" value="ECO:0007669"/>
    <property type="project" value="UniProtKB-KW"/>
</dbReference>
<keyword evidence="1" id="KW-0813">Transport</keyword>
<dbReference type="InterPro" id="IPR018113">
    <property type="entry name" value="PTrfase_EIIB_Cys"/>
</dbReference>